<feature type="domain" description="SCP" evidence="2">
    <location>
        <begin position="11"/>
        <end position="135"/>
    </location>
</feature>
<dbReference type="InterPro" id="IPR035940">
    <property type="entry name" value="CAP_sf"/>
</dbReference>
<protein>
    <submittedName>
        <fullName evidence="3">Pathogenesis-related protein (PR protein)</fullName>
    </submittedName>
</protein>
<dbReference type="AlphaFoldDB" id="Q8W377"/>
<evidence type="ECO:0000256" key="1">
    <source>
        <dbReference type="SAM" id="SignalP"/>
    </source>
</evidence>
<dbReference type="Gene3D" id="3.40.33.10">
    <property type="entry name" value="CAP"/>
    <property type="match status" value="1"/>
</dbReference>
<accession>Q8W377</accession>
<dbReference type="SMART" id="SM00198">
    <property type="entry name" value="SCP"/>
    <property type="match status" value="1"/>
</dbReference>
<evidence type="ECO:0000313" key="4">
    <source>
        <dbReference type="Proteomes" id="UP000000763"/>
    </source>
</evidence>
<feature type="signal peptide" evidence="1">
    <location>
        <begin position="1"/>
        <end position="20"/>
    </location>
</feature>
<evidence type="ECO:0000259" key="2">
    <source>
        <dbReference type="SMART" id="SM00198"/>
    </source>
</evidence>
<dbReference type="Pfam" id="PF00188">
    <property type="entry name" value="CAP"/>
    <property type="match status" value="1"/>
</dbReference>
<dbReference type="EMBL" id="AC087182">
    <property type="protein sequence ID" value="AAL59038.1"/>
    <property type="molecule type" value="Genomic_DNA"/>
</dbReference>
<keyword evidence="1" id="KW-0732">Signal</keyword>
<dbReference type="Proteomes" id="UP000000763">
    <property type="component" value="Chromosome 10"/>
</dbReference>
<dbReference type="InterPro" id="IPR001283">
    <property type="entry name" value="CRISP-related"/>
</dbReference>
<organism evidence="3 4">
    <name type="scientific">Oryza sativa subsp. japonica</name>
    <name type="common">Rice</name>
    <dbReference type="NCBI Taxonomy" id="39947"/>
    <lineage>
        <taxon>Eukaryota</taxon>
        <taxon>Viridiplantae</taxon>
        <taxon>Streptophyta</taxon>
        <taxon>Embryophyta</taxon>
        <taxon>Tracheophyta</taxon>
        <taxon>Spermatophyta</taxon>
        <taxon>Magnoliopsida</taxon>
        <taxon>Liliopsida</taxon>
        <taxon>Poales</taxon>
        <taxon>Poaceae</taxon>
        <taxon>BOP clade</taxon>
        <taxon>Oryzoideae</taxon>
        <taxon>Oryzeae</taxon>
        <taxon>Oryzinae</taxon>
        <taxon>Oryza</taxon>
        <taxon>Oryza sativa</taxon>
    </lineage>
</organism>
<dbReference type="PANTHER" id="PTHR10334">
    <property type="entry name" value="CYSTEINE-RICH SECRETORY PROTEIN-RELATED"/>
    <property type="match status" value="1"/>
</dbReference>
<dbReference type="SUPFAM" id="SSF55797">
    <property type="entry name" value="PR-1-like"/>
    <property type="match status" value="1"/>
</dbReference>
<reference evidence="4" key="2">
    <citation type="journal article" date="2008" name="Nucleic Acids Res.">
        <title>The rice annotation project database (RAP-DB): 2008 update.</title>
        <authorList>
            <consortium name="The rice annotation project (RAP)"/>
        </authorList>
    </citation>
    <scope>GENOME REANNOTATION</scope>
    <source>
        <strain evidence="4">cv. Nipponbare</strain>
    </source>
</reference>
<dbReference type="InterPro" id="IPR014044">
    <property type="entry name" value="CAP_dom"/>
</dbReference>
<gene>
    <name evidence="3" type="primary">OSJNBa0029C15.15</name>
</gene>
<feature type="chain" id="PRO_5004314991" evidence="1">
    <location>
        <begin position="21"/>
        <end position="139"/>
    </location>
</feature>
<evidence type="ECO:0000313" key="3">
    <source>
        <dbReference type="EMBL" id="AAL59038.1"/>
    </source>
</evidence>
<sequence length="139" mass="14496">MPSLPLFLSLSLLSLSLTLGRNCARRPVADAEVELAWAVDGGDGALPGGRRPVAERAAAAAVAELARAGGPGGLRSRVVRSYDYKSNSYKGGTMCTHYTAVVWKNTTGGGGGRVVCTSGDTIMVCSYWPPGNYVGVKLY</sequence>
<proteinExistence type="predicted"/>
<reference evidence="4" key="1">
    <citation type="journal article" date="2005" name="Nature">
        <title>The map-based sequence of the rice genome.</title>
        <authorList>
            <consortium name="International rice genome sequencing project (IRGSP)"/>
            <person name="Matsumoto T."/>
            <person name="Wu J."/>
            <person name="Kanamori H."/>
            <person name="Katayose Y."/>
            <person name="Fujisawa M."/>
            <person name="Namiki N."/>
            <person name="Mizuno H."/>
            <person name="Yamamoto K."/>
            <person name="Antonio B.A."/>
            <person name="Baba T."/>
            <person name="Sakata K."/>
            <person name="Nagamura Y."/>
            <person name="Aoki H."/>
            <person name="Arikawa K."/>
            <person name="Arita K."/>
            <person name="Bito T."/>
            <person name="Chiden Y."/>
            <person name="Fujitsuka N."/>
            <person name="Fukunaka R."/>
            <person name="Hamada M."/>
            <person name="Harada C."/>
            <person name="Hayashi A."/>
            <person name="Hijishita S."/>
            <person name="Honda M."/>
            <person name="Hosokawa S."/>
            <person name="Ichikawa Y."/>
            <person name="Idonuma A."/>
            <person name="Iijima M."/>
            <person name="Ikeda M."/>
            <person name="Ikeno M."/>
            <person name="Ito K."/>
            <person name="Ito S."/>
            <person name="Ito T."/>
            <person name="Ito Y."/>
            <person name="Ito Y."/>
            <person name="Iwabuchi A."/>
            <person name="Kamiya K."/>
            <person name="Karasawa W."/>
            <person name="Kurita K."/>
            <person name="Katagiri S."/>
            <person name="Kikuta A."/>
            <person name="Kobayashi H."/>
            <person name="Kobayashi N."/>
            <person name="Machita K."/>
            <person name="Maehara T."/>
            <person name="Masukawa M."/>
            <person name="Mizubayashi T."/>
            <person name="Mukai Y."/>
            <person name="Nagasaki H."/>
            <person name="Nagata Y."/>
            <person name="Naito S."/>
            <person name="Nakashima M."/>
            <person name="Nakama Y."/>
            <person name="Nakamichi Y."/>
            <person name="Nakamura M."/>
            <person name="Meguro A."/>
            <person name="Negishi M."/>
            <person name="Ohta I."/>
            <person name="Ohta T."/>
            <person name="Okamoto M."/>
            <person name="Ono N."/>
            <person name="Saji S."/>
            <person name="Sakaguchi M."/>
            <person name="Sakai K."/>
            <person name="Shibata M."/>
            <person name="Shimokawa T."/>
            <person name="Song J."/>
            <person name="Takazaki Y."/>
            <person name="Terasawa K."/>
            <person name="Tsugane M."/>
            <person name="Tsuji K."/>
            <person name="Ueda S."/>
            <person name="Waki K."/>
            <person name="Yamagata H."/>
            <person name="Yamamoto M."/>
            <person name="Yamamoto S."/>
            <person name="Yamane H."/>
            <person name="Yoshiki S."/>
            <person name="Yoshihara R."/>
            <person name="Yukawa K."/>
            <person name="Zhong H."/>
            <person name="Yano M."/>
            <person name="Yuan Q."/>
            <person name="Ouyang S."/>
            <person name="Liu J."/>
            <person name="Jones K.M."/>
            <person name="Gansberger K."/>
            <person name="Moffat K."/>
            <person name="Hill J."/>
            <person name="Bera J."/>
            <person name="Fadrosh D."/>
            <person name="Jin S."/>
            <person name="Johri S."/>
            <person name="Kim M."/>
            <person name="Overton L."/>
            <person name="Reardon M."/>
            <person name="Tsitrin T."/>
            <person name="Vuong H."/>
            <person name="Weaver B."/>
            <person name="Ciecko A."/>
            <person name="Tallon L."/>
            <person name="Jackson J."/>
            <person name="Pai G."/>
            <person name="Aken S.V."/>
            <person name="Utterback T."/>
            <person name="Reidmuller S."/>
            <person name="Feldblyum T."/>
            <person name="Hsiao J."/>
            <person name="Zismann V."/>
            <person name="Iobst S."/>
            <person name="de Vazeille A.R."/>
            <person name="Buell C.R."/>
            <person name="Ying K."/>
            <person name="Li Y."/>
            <person name="Lu T."/>
            <person name="Huang Y."/>
            <person name="Zhao Q."/>
            <person name="Feng Q."/>
            <person name="Zhang L."/>
            <person name="Zhu J."/>
            <person name="Weng Q."/>
            <person name="Mu J."/>
            <person name="Lu Y."/>
            <person name="Fan D."/>
            <person name="Liu Y."/>
            <person name="Guan J."/>
            <person name="Zhang Y."/>
            <person name="Yu S."/>
            <person name="Liu X."/>
            <person name="Zhang Y."/>
            <person name="Hong G."/>
            <person name="Han B."/>
            <person name="Choisne N."/>
            <person name="Demange N."/>
            <person name="Orjeda G."/>
            <person name="Samain S."/>
            <person name="Cattolico L."/>
            <person name="Pelletier E."/>
            <person name="Couloux A."/>
            <person name="Segurens B."/>
            <person name="Wincker P."/>
            <person name="D'Hont A."/>
            <person name="Scarpelli C."/>
            <person name="Weissenbach J."/>
            <person name="Salanoubat M."/>
            <person name="Quetier F."/>
            <person name="Yu Y."/>
            <person name="Kim H.R."/>
            <person name="Rambo T."/>
            <person name="Currie J."/>
            <person name="Collura K."/>
            <person name="Luo M."/>
            <person name="Yang T."/>
            <person name="Ammiraju J.S.S."/>
            <person name="Engler F."/>
            <person name="Soderlund C."/>
            <person name="Wing R.A."/>
            <person name="Palmer L.E."/>
            <person name="de la Bastide M."/>
            <person name="Spiegel L."/>
            <person name="Nascimento L."/>
            <person name="Zutavern T."/>
            <person name="O'Shaughnessy A."/>
            <person name="Dike S."/>
            <person name="Dedhia N."/>
            <person name="Preston R."/>
            <person name="Balija V."/>
            <person name="McCombie W.R."/>
            <person name="Chow T."/>
            <person name="Chen H."/>
            <person name="Chung M."/>
            <person name="Chen C."/>
            <person name="Shaw J."/>
            <person name="Wu H."/>
            <person name="Hsiao K."/>
            <person name="Chao Y."/>
            <person name="Chu M."/>
            <person name="Cheng C."/>
            <person name="Hour A."/>
            <person name="Lee P."/>
            <person name="Lin S."/>
            <person name="Lin Y."/>
            <person name="Liou J."/>
            <person name="Liu S."/>
            <person name="Hsing Y."/>
            <person name="Raghuvanshi S."/>
            <person name="Mohanty A."/>
            <person name="Bharti A.K."/>
            <person name="Gaur A."/>
            <person name="Gupta V."/>
            <person name="Kumar D."/>
            <person name="Ravi V."/>
            <person name="Vij S."/>
            <person name="Kapur A."/>
            <person name="Khurana P."/>
            <person name="Khurana P."/>
            <person name="Khurana J.P."/>
            <person name="Tyagi A.K."/>
            <person name="Gaikwad K."/>
            <person name="Singh A."/>
            <person name="Dalal V."/>
            <person name="Srivastava S."/>
            <person name="Dixit A."/>
            <person name="Pal A.K."/>
            <person name="Ghazi I.A."/>
            <person name="Yadav M."/>
            <person name="Pandit A."/>
            <person name="Bhargava A."/>
            <person name="Sureshbabu K."/>
            <person name="Batra K."/>
            <person name="Sharma T.R."/>
            <person name="Mohapatra T."/>
            <person name="Singh N.K."/>
            <person name="Messing J."/>
            <person name="Nelson A.B."/>
            <person name="Fuks G."/>
            <person name="Kavchok S."/>
            <person name="Keizer G."/>
            <person name="Linton E."/>
            <person name="Llaca V."/>
            <person name="Song R."/>
            <person name="Tanyolac B."/>
            <person name="Young S."/>
            <person name="Ho-Il K."/>
            <person name="Hahn J.H."/>
            <person name="Sangsakoo G."/>
            <person name="Vanavichit A."/>
            <person name="de Mattos Luiz.A.T."/>
            <person name="Zimmer P.D."/>
            <person name="Malone G."/>
            <person name="Dellagostin O."/>
            <person name="de Oliveira A.C."/>
            <person name="Bevan M."/>
            <person name="Bancroft I."/>
            <person name="Minx P."/>
            <person name="Cordum H."/>
            <person name="Wilson R."/>
            <person name="Cheng Z."/>
            <person name="Jin W."/>
            <person name="Jiang J."/>
            <person name="Leong S.A."/>
            <person name="Iwama H."/>
            <person name="Gojobori T."/>
            <person name="Itoh T."/>
            <person name="Niimura Y."/>
            <person name="Fujii Y."/>
            <person name="Habara T."/>
            <person name="Sakai H."/>
            <person name="Sato Y."/>
            <person name="Wilson G."/>
            <person name="Kumar K."/>
            <person name="McCouch S."/>
            <person name="Juretic N."/>
            <person name="Hoen D."/>
            <person name="Wright S."/>
            <person name="Bruskiewich R."/>
            <person name="Bureau T."/>
            <person name="Miyao A."/>
            <person name="Hirochika H."/>
            <person name="Nishikawa T."/>
            <person name="Kadowaki K."/>
            <person name="Sugiura M."/>
            <person name="Burr B."/>
            <person name="Sasaki T."/>
        </authorList>
    </citation>
    <scope>NUCLEOTIDE SEQUENCE [LARGE SCALE GENOMIC DNA]</scope>
    <source>
        <strain evidence="4">cv. Nipponbare</strain>
    </source>
</reference>
<name>Q8W377_ORYSJ</name>